<feature type="transmembrane region" description="Helical" evidence="5">
    <location>
        <begin position="235"/>
        <end position="256"/>
    </location>
</feature>
<accession>A0A4P6KUR9</accession>
<organism evidence="6 7">
    <name type="scientific">Pseudoduganella lutea</name>
    <dbReference type="NCBI Taxonomy" id="321985"/>
    <lineage>
        <taxon>Bacteria</taxon>
        <taxon>Pseudomonadati</taxon>
        <taxon>Pseudomonadota</taxon>
        <taxon>Betaproteobacteria</taxon>
        <taxon>Burkholderiales</taxon>
        <taxon>Oxalobacteraceae</taxon>
        <taxon>Telluria group</taxon>
        <taxon>Pseudoduganella</taxon>
    </lineage>
</organism>
<dbReference type="OrthoDB" id="8565703at2"/>
<evidence type="ECO:0000256" key="4">
    <source>
        <dbReference type="ARBA" id="ARBA00023136"/>
    </source>
</evidence>
<evidence type="ECO:0000256" key="2">
    <source>
        <dbReference type="ARBA" id="ARBA00022692"/>
    </source>
</evidence>
<sequence length="275" mass="30658">MRGVLNAYGRAVLSQMHGRMLLLSVVPFLLSLGVWAVVLYFTLQPLLDWLTGHFFDFELYQYSSRWLEDIGLAMLKTVVVPLFAMLLLLPLMILTALIFIGVAAVPAIVRHVGDRHFPHLEKRQGGSLVKGIGKAISLFLVFIVIWFCLLPLYAVPPLAILSSALLWGWLTSRVMSYDALSEHASEEEIGILQREKKWPLLAIGVASGMAGSLPAIVWIGGAAIAVVMFPFLLAAAVWLYVLIFIFTGLWFQYYCLEALSQLRARSEPTMEHQGI</sequence>
<dbReference type="InterPro" id="IPR059112">
    <property type="entry name" value="CysZ/EI24"/>
</dbReference>
<reference evidence="6 7" key="1">
    <citation type="submission" date="2019-02" db="EMBL/GenBank/DDBJ databases">
        <title>Draft Genome Sequences of Six Type Strains of the Genus Massilia.</title>
        <authorList>
            <person name="Miess H."/>
            <person name="Frediansyhah A."/>
            <person name="Gross H."/>
        </authorList>
    </citation>
    <scope>NUCLEOTIDE SEQUENCE [LARGE SCALE GENOMIC DNA]</scope>
    <source>
        <strain evidence="6 7">DSM 17473</strain>
    </source>
</reference>
<evidence type="ECO:0000313" key="6">
    <source>
        <dbReference type="EMBL" id="QBE62831.1"/>
    </source>
</evidence>
<protein>
    <submittedName>
        <fullName evidence="6">EI24 domain-containing protein</fullName>
    </submittedName>
</protein>
<proteinExistence type="predicted"/>
<comment type="subcellular location">
    <subcellularLocation>
        <location evidence="1">Membrane</location>
        <topology evidence="1">Multi-pass membrane protein</topology>
    </subcellularLocation>
</comment>
<keyword evidence="2 5" id="KW-0812">Transmembrane</keyword>
<feature type="transmembrane region" description="Helical" evidence="5">
    <location>
        <begin position="131"/>
        <end position="153"/>
    </location>
</feature>
<gene>
    <name evidence="6" type="ORF">EWM63_07520</name>
</gene>
<keyword evidence="3 5" id="KW-1133">Transmembrane helix</keyword>
<dbReference type="AlphaFoldDB" id="A0A4P6KUR9"/>
<keyword evidence="4 5" id="KW-0472">Membrane</keyword>
<evidence type="ECO:0000256" key="1">
    <source>
        <dbReference type="ARBA" id="ARBA00004141"/>
    </source>
</evidence>
<dbReference type="EMBL" id="CP035913">
    <property type="protein sequence ID" value="QBE62831.1"/>
    <property type="molecule type" value="Genomic_DNA"/>
</dbReference>
<feature type="transmembrane region" description="Helical" evidence="5">
    <location>
        <begin position="200"/>
        <end position="229"/>
    </location>
</feature>
<name>A0A4P6KUR9_9BURK</name>
<dbReference type="Proteomes" id="UP000290637">
    <property type="component" value="Chromosome"/>
</dbReference>
<dbReference type="KEGG" id="plue:EWM63_07520"/>
<evidence type="ECO:0000256" key="3">
    <source>
        <dbReference type="ARBA" id="ARBA00022989"/>
    </source>
</evidence>
<dbReference type="RefSeq" id="WP_130185965.1">
    <property type="nucleotide sequence ID" value="NZ_CP035913.1"/>
</dbReference>
<dbReference type="Pfam" id="PF07264">
    <property type="entry name" value="EI24"/>
    <property type="match status" value="1"/>
</dbReference>
<keyword evidence="7" id="KW-1185">Reference proteome</keyword>
<feature type="transmembrane region" description="Helical" evidence="5">
    <location>
        <begin position="82"/>
        <end position="110"/>
    </location>
</feature>
<feature type="transmembrane region" description="Helical" evidence="5">
    <location>
        <begin position="21"/>
        <end position="43"/>
    </location>
</feature>
<evidence type="ECO:0000256" key="5">
    <source>
        <dbReference type="SAM" id="Phobius"/>
    </source>
</evidence>
<evidence type="ECO:0000313" key="7">
    <source>
        <dbReference type="Proteomes" id="UP000290637"/>
    </source>
</evidence>